<reference evidence="1 2" key="1">
    <citation type="submission" date="2018-08" db="EMBL/GenBank/DDBJ databases">
        <title>Genome sequencing of rice bacterial endophytes.</title>
        <authorList>
            <person name="Venturi V."/>
        </authorList>
    </citation>
    <scope>NUCLEOTIDE SEQUENCE [LARGE SCALE GENOMIC DNA]</scope>
    <source>
        <strain evidence="1 2">E1205</strain>
    </source>
</reference>
<sequence>MIPEMDDMLKLWALDMHGGPGCGGGSGGSMIAELMATKGELIRAKGGGSRMLLPYSVDIELIVNKHLDAQLAVVVREHYLVHDPHRLDSQKYAACRCGRTQFYERLHAAHVAIAGMLLERAA</sequence>
<name>A0A397MCA2_ECTOL</name>
<dbReference type="EMBL" id="QXDA01000004">
    <property type="protein sequence ID" value="RIA22652.1"/>
    <property type="molecule type" value="Genomic_DNA"/>
</dbReference>
<dbReference type="AlphaFoldDB" id="A0A397MCA2"/>
<comment type="caution">
    <text evidence="1">The sequence shown here is derived from an EMBL/GenBank/DDBJ whole genome shotgun (WGS) entry which is preliminary data.</text>
</comment>
<gene>
    <name evidence="1" type="ORF">DFO61_3342</name>
</gene>
<evidence type="ECO:0008006" key="3">
    <source>
        <dbReference type="Google" id="ProtNLM"/>
    </source>
</evidence>
<evidence type="ECO:0000313" key="1">
    <source>
        <dbReference type="EMBL" id="RIA22652.1"/>
    </source>
</evidence>
<accession>A0A397MCA2</accession>
<organism evidence="1 2">
    <name type="scientific">Ectopseudomonas oleovorans</name>
    <name type="common">Pseudomonas oleovorans</name>
    <dbReference type="NCBI Taxonomy" id="301"/>
    <lineage>
        <taxon>Bacteria</taxon>
        <taxon>Pseudomonadati</taxon>
        <taxon>Pseudomonadota</taxon>
        <taxon>Gammaproteobacteria</taxon>
        <taxon>Pseudomonadales</taxon>
        <taxon>Pseudomonadaceae</taxon>
        <taxon>Ectopseudomonas</taxon>
    </lineage>
</organism>
<protein>
    <recommendedName>
        <fullName evidence="3">Phage protein</fullName>
    </recommendedName>
</protein>
<proteinExistence type="predicted"/>
<evidence type="ECO:0000313" key="2">
    <source>
        <dbReference type="Proteomes" id="UP000265836"/>
    </source>
</evidence>
<dbReference type="Proteomes" id="UP000265836">
    <property type="component" value="Unassembled WGS sequence"/>
</dbReference>